<comment type="caution">
    <text evidence="1">The sequence shown here is derived from an EMBL/GenBank/DDBJ whole genome shotgun (WGS) entry which is preliminary data.</text>
</comment>
<dbReference type="OrthoDB" id="2310764at2759"/>
<accession>A0A397VWQ2</accession>
<dbReference type="Proteomes" id="UP000266673">
    <property type="component" value="Unassembled WGS sequence"/>
</dbReference>
<evidence type="ECO:0000313" key="2">
    <source>
        <dbReference type="Proteomes" id="UP000266673"/>
    </source>
</evidence>
<sequence>MTDESLIRQDLYAIEPSFVIPAPCPYDDTQGATTQLVLAYDEVKRAKARGKRIDTLVYTFYFGARLSTASGPERTAARREYDGYFIRAATRIYYLFEPHGVEQIYRTEHTRILKISISELRELRELKESKDSKDSIDRKEFID</sequence>
<keyword evidence="2" id="KW-1185">Reference proteome</keyword>
<dbReference type="EMBL" id="QKWP01000262">
    <property type="protein sequence ID" value="RIB23436.1"/>
    <property type="molecule type" value="Genomic_DNA"/>
</dbReference>
<gene>
    <name evidence="1" type="ORF">C2G38_2171305</name>
</gene>
<organism evidence="1 2">
    <name type="scientific">Gigaspora rosea</name>
    <dbReference type="NCBI Taxonomy" id="44941"/>
    <lineage>
        <taxon>Eukaryota</taxon>
        <taxon>Fungi</taxon>
        <taxon>Fungi incertae sedis</taxon>
        <taxon>Mucoromycota</taxon>
        <taxon>Glomeromycotina</taxon>
        <taxon>Glomeromycetes</taxon>
        <taxon>Diversisporales</taxon>
        <taxon>Gigasporaceae</taxon>
        <taxon>Gigaspora</taxon>
    </lineage>
</organism>
<dbReference type="AlphaFoldDB" id="A0A397VWQ2"/>
<evidence type="ECO:0000313" key="1">
    <source>
        <dbReference type="EMBL" id="RIB23436.1"/>
    </source>
</evidence>
<name>A0A397VWQ2_9GLOM</name>
<proteinExistence type="predicted"/>
<protein>
    <submittedName>
        <fullName evidence="1">Uncharacterized protein</fullName>
    </submittedName>
</protein>
<reference evidence="1 2" key="1">
    <citation type="submission" date="2018-06" db="EMBL/GenBank/DDBJ databases">
        <title>Comparative genomics reveals the genomic features of Rhizophagus irregularis, R. cerebriforme, R. diaphanum and Gigaspora rosea, and their symbiotic lifestyle signature.</title>
        <authorList>
            <person name="Morin E."/>
            <person name="San Clemente H."/>
            <person name="Chen E.C.H."/>
            <person name="De La Providencia I."/>
            <person name="Hainaut M."/>
            <person name="Kuo A."/>
            <person name="Kohler A."/>
            <person name="Murat C."/>
            <person name="Tang N."/>
            <person name="Roy S."/>
            <person name="Loubradou J."/>
            <person name="Henrissat B."/>
            <person name="Grigoriev I.V."/>
            <person name="Corradi N."/>
            <person name="Roux C."/>
            <person name="Martin F.M."/>
        </authorList>
    </citation>
    <scope>NUCLEOTIDE SEQUENCE [LARGE SCALE GENOMIC DNA]</scope>
    <source>
        <strain evidence="1 2">DAOM 194757</strain>
    </source>
</reference>